<gene>
    <name evidence="19" type="ORF">CSUI_008300</name>
</gene>
<dbReference type="EMBL" id="MIGC01004606">
    <property type="protein sequence ID" value="PHJ17875.1"/>
    <property type="molecule type" value="Genomic_DNA"/>
</dbReference>
<organism evidence="19 20">
    <name type="scientific">Cystoisospora suis</name>
    <dbReference type="NCBI Taxonomy" id="483139"/>
    <lineage>
        <taxon>Eukaryota</taxon>
        <taxon>Sar</taxon>
        <taxon>Alveolata</taxon>
        <taxon>Apicomplexa</taxon>
        <taxon>Conoidasida</taxon>
        <taxon>Coccidia</taxon>
        <taxon>Eucoccidiorida</taxon>
        <taxon>Eimeriorina</taxon>
        <taxon>Sarcocystidae</taxon>
        <taxon>Cystoisospora</taxon>
    </lineage>
</organism>
<dbReference type="InterPro" id="IPR007645">
    <property type="entry name" value="RNA_pol_Rpb2_3"/>
</dbReference>
<keyword evidence="11 14" id="KW-0804">Transcription</keyword>
<feature type="compositionally biased region" description="Basic and acidic residues" evidence="15">
    <location>
        <begin position="343"/>
        <end position="356"/>
    </location>
</feature>
<evidence type="ECO:0000256" key="7">
    <source>
        <dbReference type="ARBA" id="ARBA00022640"/>
    </source>
</evidence>
<evidence type="ECO:0000256" key="8">
    <source>
        <dbReference type="ARBA" id="ARBA00022679"/>
    </source>
</evidence>
<dbReference type="GO" id="GO:0006351">
    <property type="term" value="P:DNA-templated transcription"/>
    <property type="evidence" value="ECO:0007669"/>
    <property type="project" value="InterPro"/>
</dbReference>
<dbReference type="Gene3D" id="2.40.270.10">
    <property type="entry name" value="DNA-directed RNA polymerase, subunit 2, domain 6"/>
    <property type="match status" value="1"/>
</dbReference>
<evidence type="ECO:0000259" key="18">
    <source>
        <dbReference type="Pfam" id="PF04565"/>
    </source>
</evidence>
<feature type="domain" description="RNA polymerase Rpb2" evidence="17">
    <location>
        <begin position="819"/>
        <end position="864"/>
    </location>
</feature>
<dbReference type="VEuPathDB" id="ToxoDB:CSUI_008300"/>
<keyword evidence="7" id="KW-0934">Plastid</keyword>
<evidence type="ECO:0000256" key="12">
    <source>
        <dbReference type="ARBA" id="ARBA00026088"/>
    </source>
</evidence>
<evidence type="ECO:0000256" key="9">
    <source>
        <dbReference type="ARBA" id="ARBA00022695"/>
    </source>
</evidence>
<evidence type="ECO:0000313" key="19">
    <source>
        <dbReference type="EMBL" id="PHJ17875.1"/>
    </source>
</evidence>
<dbReference type="RefSeq" id="XP_067919589.1">
    <property type="nucleotide sequence ID" value="XM_068068434.1"/>
</dbReference>
<accession>A0A2C6KN02</accession>
<keyword evidence="20" id="KW-1185">Reference proteome</keyword>
<dbReference type="SUPFAM" id="SSF64484">
    <property type="entry name" value="beta and beta-prime subunits of DNA dependent RNA-polymerase"/>
    <property type="match status" value="1"/>
</dbReference>
<feature type="domain" description="DNA-directed RNA polymerase subunit 2 hybrid-binding" evidence="16">
    <location>
        <begin position="405"/>
        <end position="817"/>
    </location>
</feature>
<dbReference type="GO" id="GO:0020011">
    <property type="term" value="C:apicoplast"/>
    <property type="evidence" value="ECO:0007669"/>
    <property type="project" value="UniProtKB-SubCell"/>
</dbReference>
<dbReference type="GO" id="GO:0003677">
    <property type="term" value="F:DNA binding"/>
    <property type="evidence" value="ECO:0007669"/>
    <property type="project" value="InterPro"/>
</dbReference>
<dbReference type="GO" id="GO:0003899">
    <property type="term" value="F:DNA-directed RNA polymerase activity"/>
    <property type="evidence" value="ECO:0007669"/>
    <property type="project" value="UniProtKB-EC"/>
</dbReference>
<evidence type="ECO:0000256" key="2">
    <source>
        <dbReference type="ARBA" id="ARBA00004467"/>
    </source>
</evidence>
<dbReference type="InterPro" id="IPR007120">
    <property type="entry name" value="DNA-dir_RNAP_su2_dom"/>
</dbReference>
<feature type="compositionally biased region" description="Polar residues" evidence="15">
    <location>
        <begin position="304"/>
        <end position="321"/>
    </location>
</feature>
<evidence type="ECO:0000259" key="17">
    <source>
        <dbReference type="Pfam" id="PF04560"/>
    </source>
</evidence>
<evidence type="ECO:0000256" key="4">
    <source>
        <dbReference type="ARBA" id="ARBA00012418"/>
    </source>
</evidence>
<comment type="similarity">
    <text evidence="3 13">Belongs to the RNA polymerase beta chain family.</text>
</comment>
<evidence type="ECO:0000256" key="11">
    <source>
        <dbReference type="ARBA" id="ARBA00023163"/>
    </source>
</evidence>
<evidence type="ECO:0000256" key="3">
    <source>
        <dbReference type="ARBA" id="ARBA00006835"/>
    </source>
</evidence>
<dbReference type="CDD" id="cd00653">
    <property type="entry name" value="RNA_pol_B_RPB2"/>
    <property type="match status" value="1"/>
</dbReference>
<comment type="subunit">
    <text evidence="12">In plastids the minimal PEP RNA polymerase catalytic core is composed of four subunits: alpha, beta, beta', and beta''. When a (nuclear-encoded) sigma factor is associated with the core the holoenzyme is formed, which can initiate transcription.</text>
</comment>
<sequence>MATGNIRTTQLDLQQLSGWTVMADRLNVHRFLSHFRAVHRGQFFTTMKTTSVRKLLGETWGFLCPVHTPDGAPCGLLLHLTQSAGPVALPPDRKALASVKFFLHKRGVCVDLEGLSGIPASDLGAAARARPSCLSALSSMTTRGETSCLDTATFPLVVDGAVVCRLDRRDFAYWLELLRDLKSKELENFKKHWEVVGFPHNSGHLEGIFVFTFPGRLVRPVRHIKSGRIEYIGPLMQPWAAIACRPSDVERNDRLLKLHEPIVSEILRSSSKRSSSLVSTASSSSSLSSDTNLSRDSLASRFQALSSSHKTGDRSSPSSLGSYHHPFHTIKREPADCEDSDETSPRVRGEAPKKADPPTTTPIPTTDLPLLAPGEEGPDALFAFNAPVKYDYVELKPTAFLSIAASLTPYSNHNQSPRNIYQCQMLKQTMGTPFHCVPYRHDNKAYRLITPQRPLVRTNDYRMFDFDDYPSGVNAVVAVMCYTGFDMEDAMILNKASMERGCFHGCVYKTKIVDAAPPSSRAATASQYNFGNLNAFGRKFLPSLDADGFPPIGAQIVKGSPYCRVHNSSASATVSGTQHAYKDGEPAYVDGVAFTAPPDASAERIYRTGLKGCRASVRLRCVRKPVIGDKFASRHGQKGILSMLWPHEDMPFSETGLVPDILFNPHGFPSRMTIGMLIESMAGKAAAVHGAYQDATPFRLFPPQTPTGSNKWLDQGGYHGWVKRGERYRTPKEEEQAEKEAEKPVDYFGKALMRAGYQYYGTEELYSGVYGVPIKAHIFTGIIYYQRLRHMVTDKAQVRATGPVDALTHQPVKGRKRHGGVRFGEMERDALIAHGASALLQDRLLHCSDAHKTFCCPACGSILTPSLSPSLRGRTVGGKRPVPLCKVCRVPCRLIVIPYVFR</sequence>
<dbReference type="Pfam" id="PF04565">
    <property type="entry name" value="RNA_pol_Rpb2_3"/>
    <property type="match status" value="1"/>
</dbReference>
<dbReference type="InterPro" id="IPR014724">
    <property type="entry name" value="RNA_pol_RPB2_OB-fold"/>
</dbReference>
<dbReference type="GO" id="GO:0032549">
    <property type="term" value="F:ribonucleoside binding"/>
    <property type="evidence" value="ECO:0007669"/>
    <property type="project" value="InterPro"/>
</dbReference>
<comment type="subcellular location">
    <subcellularLocation>
        <location evidence="2">Plastid</location>
        <location evidence="2">Apicoplast</location>
    </subcellularLocation>
</comment>
<dbReference type="Gene3D" id="3.90.1800.10">
    <property type="entry name" value="RNA polymerase alpha subunit dimerisation domain"/>
    <property type="match status" value="1"/>
</dbReference>
<dbReference type="Pfam" id="PF00562">
    <property type="entry name" value="RNA_pol_Rpb2_6"/>
    <property type="match status" value="1"/>
</dbReference>
<dbReference type="Pfam" id="PF04560">
    <property type="entry name" value="RNA_pol_Rpb2_7"/>
    <property type="match status" value="1"/>
</dbReference>
<evidence type="ECO:0000256" key="13">
    <source>
        <dbReference type="RuleBase" id="RU000434"/>
    </source>
</evidence>
<dbReference type="Proteomes" id="UP000221165">
    <property type="component" value="Unassembled WGS sequence"/>
</dbReference>
<comment type="catalytic activity">
    <reaction evidence="14">
        <text>RNA(n) + a ribonucleoside 5'-triphosphate = RNA(n+1) + diphosphate</text>
        <dbReference type="Rhea" id="RHEA:21248"/>
        <dbReference type="Rhea" id="RHEA-COMP:14527"/>
        <dbReference type="Rhea" id="RHEA-COMP:17342"/>
        <dbReference type="ChEBI" id="CHEBI:33019"/>
        <dbReference type="ChEBI" id="CHEBI:61557"/>
        <dbReference type="ChEBI" id="CHEBI:140395"/>
        <dbReference type="EC" id="2.7.7.6"/>
    </reaction>
</comment>
<dbReference type="AlphaFoldDB" id="A0A2C6KN02"/>
<dbReference type="InterPro" id="IPR007641">
    <property type="entry name" value="RNA_pol_Rpb2_7"/>
</dbReference>
<dbReference type="FunFam" id="2.40.270.10:FF:000006">
    <property type="entry name" value="DNA-directed RNA polymerase subunit beta"/>
    <property type="match status" value="1"/>
</dbReference>
<comment type="caution">
    <text evidence="19">The sequence shown here is derived from an EMBL/GenBank/DDBJ whole genome shotgun (WGS) entry which is preliminary data.</text>
</comment>
<keyword evidence="10" id="KW-0933">Apicoplast</keyword>
<dbReference type="InterPro" id="IPR015712">
    <property type="entry name" value="DNA-dir_RNA_pol_su2"/>
</dbReference>
<dbReference type="GO" id="GO:0000428">
    <property type="term" value="C:DNA-directed RNA polymerase complex"/>
    <property type="evidence" value="ECO:0007669"/>
    <property type="project" value="UniProtKB-KW"/>
</dbReference>
<evidence type="ECO:0000256" key="5">
    <source>
        <dbReference type="ARBA" id="ARBA00021955"/>
    </source>
</evidence>
<evidence type="ECO:0000256" key="6">
    <source>
        <dbReference type="ARBA" id="ARBA00022478"/>
    </source>
</evidence>
<dbReference type="EC" id="2.7.7.6" evidence="4 14"/>
<evidence type="ECO:0000259" key="16">
    <source>
        <dbReference type="Pfam" id="PF00562"/>
    </source>
</evidence>
<dbReference type="OrthoDB" id="10248617at2759"/>
<comment type="function">
    <text evidence="1 14">DNA-dependent RNA polymerase catalyzes the transcription of DNA into RNA using the four ribonucleoside triphosphates as substrates.</text>
</comment>
<keyword evidence="8 14" id="KW-0808">Transferase</keyword>
<evidence type="ECO:0000256" key="10">
    <source>
        <dbReference type="ARBA" id="ARBA00022887"/>
    </source>
</evidence>
<reference evidence="19 20" key="1">
    <citation type="journal article" date="2017" name="Int. J. Parasitol.">
        <title>The genome of the protozoan parasite Cystoisospora suis and a reverse vaccinology approach to identify vaccine candidates.</title>
        <authorList>
            <person name="Palmieri N."/>
            <person name="Shrestha A."/>
            <person name="Ruttkowski B."/>
            <person name="Beck T."/>
            <person name="Vogl C."/>
            <person name="Tomley F."/>
            <person name="Blake D.P."/>
            <person name="Joachim A."/>
        </authorList>
    </citation>
    <scope>NUCLEOTIDE SEQUENCE [LARGE SCALE GENOMIC DNA]</scope>
    <source>
        <strain evidence="19 20">Wien I</strain>
    </source>
</reference>
<feature type="region of interest" description="Disordered" evidence="15">
    <location>
        <begin position="304"/>
        <end position="367"/>
    </location>
</feature>
<dbReference type="Gene3D" id="3.90.1100.10">
    <property type="match status" value="1"/>
</dbReference>
<dbReference type="InterPro" id="IPR007121">
    <property type="entry name" value="RNA_pol_bsu_CS"/>
</dbReference>
<name>A0A2C6KN02_9APIC</name>
<feature type="domain" description="RNA polymerase Rpb2" evidence="18">
    <location>
        <begin position="22"/>
        <end position="84"/>
    </location>
</feature>
<dbReference type="GeneID" id="94431645"/>
<evidence type="ECO:0000313" key="20">
    <source>
        <dbReference type="Proteomes" id="UP000221165"/>
    </source>
</evidence>
<dbReference type="PROSITE" id="PS01166">
    <property type="entry name" value="RNA_POL_BETA"/>
    <property type="match status" value="1"/>
</dbReference>
<protein>
    <recommendedName>
        <fullName evidence="5 14">DNA-directed RNA polymerase subunit beta</fullName>
        <ecNumber evidence="4 14">2.7.7.6</ecNumber>
    </recommendedName>
</protein>
<dbReference type="Gene3D" id="2.40.50.150">
    <property type="match status" value="1"/>
</dbReference>
<dbReference type="InterPro" id="IPR037033">
    <property type="entry name" value="DNA-dir_RNAP_su2_hyb_sf"/>
</dbReference>
<proteinExistence type="inferred from homology"/>
<keyword evidence="6 14" id="KW-0240">DNA-directed RNA polymerase</keyword>
<evidence type="ECO:0000256" key="15">
    <source>
        <dbReference type="SAM" id="MobiDB-lite"/>
    </source>
</evidence>
<evidence type="ECO:0000256" key="14">
    <source>
        <dbReference type="RuleBase" id="RU363031"/>
    </source>
</evidence>
<evidence type="ECO:0000256" key="1">
    <source>
        <dbReference type="ARBA" id="ARBA00004026"/>
    </source>
</evidence>
<dbReference type="PANTHER" id="PTHR20856">
    <property type="entry name" value="DNA-DIRECTED RNA POLYMERASE I SUBUNIT 2"/>
    <property type="match status" value="1"/>
</dbReference>
<keyword evidence="9 14" id="KW-0548">Nucleotidyltransferase</keyword>